<dbReference type="GO" id="GO:0061504">
    <property type="term" value="P:cyclic threonylcarbamoyladenosine biosynthetic process"/>
    <property type="evidence" value="ECO:0007669"/>
    <property type="project" value="TreeGrafter"/>
</dbReference>
<dbReference type="AlphaFoldDB" id="A0A1G2QQD4"/>
<dbReference type="Pfam" id="PF00899">
    <property type="entry name" value="ThiF"/>
    <property type="match status" value="1"/>
</dbReference>
<dbReference type="EMBL" id="MHTO01000002">
    <property type="protein sequence ID" value="OHA62845.1"/>
    <property type="molecule type" value="Genomic_DNA"/>
</dbReference>
<dbReference type="SUPFAM" id="SSF69572">
    <property type="entry name" value="Activating enzymes of the ubiquitin-like proteins"/>
    <property type="match status" value="1"/>
</dbReference>
<dbReference type="InterPro" id="IPR000594">
    <property type="entry name" value="ThiF_NAD_FAD-bd"/>
</dbReference>
<evidence type="ECO:0000313" key="2">
    <source>
        <dbReference type="EMBL" id="OHA62845.1"/>
    </source>
</evidence>
<dbReference type="PANTHER" id="PTHR43267">
    <property type="entry name" value="TRNA THREONYLCARBAMOYLADENOSINE DEHYDRATASE"/>
    <property type="match status" value="1"/>
</dbReference>
<gene>
    <name evidence="2" type="ORF">A2117_02625</name>
</gene>
<evidence type="ECO:0000313" key="3">
    <source>
        <dbReference type="Proteomes" id="UP000179245"/>
    </source>
</evidence>
<sequence length="380" mass="43374">MGEEIKFMIQEIWRPTSISPSEIHIFIEQHPEILVVDEMERNLEELFLLRNSKYRFDKNYKTECKQFLSFYQNDNFGNWFYFPWINSLVRYLSEGLHYELRTGRNKNLVTVEEQARFYNAKIAFLGLSVGSHVAVVTAMGGGAKQIKLVDPGVFSGDNLNRVRIGFQSVGLNKAVVVARQIFEINPYADIGLYPDGLTEENAEAIIMDADLIIEETDNPYWKLKVRELARDRGIPVLMGTDNGDGIIVDIERYDINKKLPILNGYVKGITAEKLKSMPPKDLPKIAGKIAGADLVVPRMLRSVAEVGKSLYSWPQLGTAANMCGSVIATLARRIIVKNKNIKSGRYSFNPDAIFESDYKRKWLSRKIEFLKFVRKMMNND</sequence>
<dbReference type="CDD" id="cd01483">
    <property type="entry name" value="E1_enzyme_family"/>
    <property type="match status" value="1"/>
</dbReference>
<dbReference type="Gene3D" id="3.40.50.720">
    <property type="entry name" value="NAD(P)-binding Rossmann-like Domain"/>
    <property type="match status" value="1"/>
</dbReference>
<organism evidence="2 3">
    <name type="scientific">Candidatus Wildermuthbacteria bacterium GWA2_46_15</name>
    <dbReference type="NCBI Taxonomy" id="1802443"/>
    <lineage>
        <taxon>Bacteria</taxon>
        <taxon>Candidatus Wildermuthiibacteriota</taxon>
    </lineage>
</organism>
<accession>A0A1G2QQD4</accession>
<dbReference type="PANTHER" id="PTHR43267:SF3">
    <property type="entry name" value="THIF PROTEIN"/>
    <property type="match status" value="1"/>
</dbReference>
<dbReference type="GO" id="GO:0061503">
    <property type="term" value="F:tRNA threonylcarbamoyladenosine dehydratase"/>
    <property type="evidence" value="ECO:0007669"/>
    <property type="project" value="TreeGrafter"/>
</dbReference>
<dbReference type="GO" id="GO:0008641">
    <property type="term" value="F:ubiquitin-like modifier activating enzyme activity"/>
    <property type="evidence" value="ECO:0007669"/>
    <property type="project" value="InterPro"/>
</dbReference>
<reference evidence="2 3" key="1">
    <citation type="journal article" date="2016" name="Nat. Commun.">
        <title>Thousands of microbial genomes shed light on interconnected biogeochemical processes in an aquifer system.</title>
        <authorList>
            <person name="Anantharaman K."/>
            <person name="Brown C.T."/>
            <person name="Hug L.A."/>
            <person name="Sharon I."/>
            <person name="Castelle C.J."/>
            <person name="Probst A.J."/>
            <person name="Thomas B.C."/>
            <person name="Singh A."/>
            <person name="Wilkins M.J."/>
            <person name="Karaoz U."/>
            <person name="Brodie E.L."/>
            <person name="Williams K.H."/>
            <person name="Hubbard S.S."/>
            <person name="Banfield J.F."/>
        </authorList>
    </citation>
    <scope>NUCLEOTIDE SEQUENCE [LARGE SCALE GENOMIC DNA]</scope>
</reference>
<dbReference type="InterPro" id="IPR035985">
    <property type="entry name" value="Ubiquitin-activating_enz"/>
</dbReference>
<feature type="domain" description="THIF-type NAD/FAD binding fold" evidence="1">
    <location>
        <begin position="107"/>
        <end position="348"/>
    </location>
</feature>
<evidence type="ECO:0000259" key="1">
    <source>
        <dbReference type="Pfam" id="PF00899"/>
    </source>
</evidence>
<name>A0A1G2QQD4_9BACT</name>
<dbReference type="InterPro" id="IPR045886">
    <property type="entry name" value="ThiF/MoeB/HesA"/>
</dbReference>
<comment type="caution">
    <text evidence="2">The sequence shown here is derived from an EMBL/GenBank/DDBJ whole genome shotgun (WGS) entry which is preliminary data.</text>
</comment>
<dbReference type="STRING" id="1802443.A2117_02625"/>
<proteinExistence type="predicted"/>
<dbReference type="Proteomes" id="UP000179245">
    <property type="component" value="Unassembled WGS sequence"/>
</dbReference>
<protein>
    <recommendedName>
        <fullName evidence="1">THIF-type NAD/FAD binding fold domain-containing protein</fullName>
    </recommendedName>
</protein>